<feature type="binding site" evidence="8">
    <location>
        <position position="5"/>
    </location>
    <ligand>
        <name>Mg(2+)</name>
        <dbReference type="ChEBI" id="CHEBI:18420"/>
    </ligand>
</feature>
<dbReference type="OrthoDB" id="9815354at2"/>
<evidence type="ECO:0000256" key="1">
    <source>
        <dbReference type="ARBA" id="ARBA00001946"/>
    </source>
</evidence>
<evidence type="ECO:0000256" key="2">
    <source>
        <dbReference type="ARBA" id="ARBA00022649"/>
    </source>
</evidence>
<dbReference type="GO" id="GO:0004540">
    <property type="term" value="F:RNA nuclease activity"/>
    <property type="evidence" value="ECO:0007669"/>
    <property type="project" value="InterPro"/>
</dbReference>
<evidence type="ECO:0000256" key="6">
    <source>
        <dbReference type="ARBA" id="ARBA00022842"/>
    </source>
</evidence>
<keyword evidence="2 8" id="KW-1277">Toxin-antitoxin system</keyword>
<dbReference type="AlphaFoldDB" id="A0A1E7JMT7"/>
<evidence type="ECO:0000256" key="5">
    <source>
        <dbReference type="ARBA" id="ARBA00022801"/>
    </source>
</evidence>
<dbReference type="Pfam" id="PF01850">
    <property type="entry name" value="PIN"/>
    <property type="match status" value="1"/>
</dbReference>
<dbReference type="SUPFAM" id="SSF88723">
    <property type="entry name" value="PIN domain-like"/>
    <property type="match status" value="1"/>
</dbReference>
<dbReference type="EMBL" id="LJGT01000038">
    <property type="protein sequence ID" value="OEU89563.1"/>
    <property type="molecule type" value="Genomic_DNA"/>
</dbReference>
<dbReference type="InterPro" id="IPR002716">
    <property type="entry name" value="PIN_dom"/>
</dbReference>
<evidence type="ECO:0000256" key="3">
    <source>
        <dbReference type="ARBA" id="ARBA00022722"/>
    </source>
</evidence>
<keyword evidence="5 8" id="KW-0378">Hydrolase</keyword>
<dbReference type="GO" id="GO:0016787">
    <property type="term" value="F:hydrolase activity"/>
    <property type="evidence" value="ECO:0007669"/>
    <property type="project" value="UniProtKB-KW"/>
</dbReference>
<evidence type="ECO:0000313" key="11">
    <source>
        <dbReference type="Proteomes" id="UP000176087"/>
    </source>
</evidence>
<protein>
    <recommendedName>
        <fullName evidence="8">Ribonuclease VapC</fullName>
        <shortName evidence="8">RNase VapC</shortName>
        <ecNumber evidence="8">3.1.-.-</ecNumber>
    </recommendedName>
    <alternativeName>
        <fullName evidence="8">Toxin VapC</fullName>
    </alternativeName>
</protein>
<proteinExistence type="inferred from homology"/>
<dbReference type="Gene3D" id="3.40.50.1010">
    <property type="entry name" value="5'-nuclease"/>
    <property type="match status" value="1"/>
</dbReference>
<keyword evidence="11" id="KW-1185">Reference proteome</keyword>
<gene>
    <name evidence="8" type="primary">vapC</name>
    <name evidence="10" type="ORF">AN215_07320</name>
</gene>
<organism evidence="10 11">
    <name type="scientific">Streptomyces abyssalis</name>
    <dbReference type="NCBI Taxonomy" id="933944"/>
    <lineage>
        <taxon>Bacteria</taxon>
        <taxon>Bacillati</taxon>
        <taxon>Actinomycetota</taxon>
        <taxon>Actinomycetes</taxon>
        <taxon>Kitasatosporales</taxon>
        <taxon>Streptomycetaceae</taxon>
        <taxon>Streptomyces</taxon>
    </lineage>
</organism>
<name>A0A1E7JMT7_9ACTN</name>
<dbReference type="GO" id="GO:0090729">
    <property type="term" value="F:toxin activity"/>
    <property type="evidence" value="ECO:0007669"/>
    <property type="project" value="UniProtKB-KW"/>
</dbReference>
<evidence type="ECO:0000313" key="10">
    <source>
        <dbReference type="EMBL" id="OEU89563.1"/>
    </source>
</evidence>
<evidence type="ECO:0000259" key="9">
    <source>
        <dbReference type="Pfam" id="PF01850"/>
    </source>
</evidence>
<dbReference type="CDD" id="cd18731">
    <property type="entry name" value="PIN_NgFitB-like"/>
    <property type="match status" value="1"/>
</dbReference>
<dbReference type="PANTHER" id="PTHR33653:SF1">
    <property type="entry name" value="RIBONUCLEASE VAPC2"/>
    <property type="match status" value="1"/>
</dbReference>
<accession>A0A1E7JMT7</accession>
<feature type="binding site" evidence="8">
    <location>
        <position position="104"/>
    </location>
    <ligand>
        <name>Mg(2+)</name>
        <dbReference type="ChEBI" id="CHEBI:18420"/>
    </ligand>
</feature>
<dbReference type="PANTHER" id="PTHR33653">
    <property type="entry name" value="RIBONUCLEASE VAPC2"/>
    <property type="match status" value="1"/>
</dbReference>
<keyword evidence="8" id="KW-0800">Toxin</keyword>
<comment type="function">
    <text evidence="8">Toxic component of a toxin-antitoxin (TA) system. An RNase.</text>
</comment>
<dbReference type="GO" id="GO:0000287">
    <property type="term" value="F:magnesium ion binding"/>
    <property type="evidence" value="ECO:0007669"/>
    <property type="project" value="UniProtKB-UniRule"/>
</dbReference>
<keyword evidence="3 8" id="KW-0540">Nuclease</keyword>
<sequence>MIVLDTDVLSELTRRSPEPGVVEWLDSLPSAEVATTAITAAELLHGVGRLPSGHRRTALSHAVNTLLNQVLEGRVLPFDFTAAERYAQIVTAREQLGRPVGVADAQIAAVCRARGATLATRNAKDFTDTGVELVDPWQSP</sequence>
<dbReference type="Proteomes" id="UP000176087">
    <property type="component" value="Unassembled WGS sequence"/>
</dbReference>
<comment type="caution">
    <text evidence="10">The sequence shown here is derived from an EMBL/GenBank/DDBJ whole genome shotgun (WGS) entry which is preliminary data.</text>
</comment>
<comment type="cofactor">
    <cofactor evidence="1 8">
        <name>Mg(2+)</name>
        <dbReference type="ChEBI" id="CHEBI:18420"/>
    </cofactor>
</comment>
<keyword evidence="6 8" id="KW-0460">Magnesium</keyword>
<dbReference type="EC" id="3.1.-.-" evidence="8"/>
<dbReference type="RefSeq" id="WP_070013411.1">
    <property type="nucleotide sequence ID" value="NZ_LJGS01000044.1"/>
</dbReference>
<evidence type="ECO:0000256" key="7">
    <source>
        <dbReference type="ARBA" id="ARBA00038093"/>
    </source>
</evidence>
<dbReference type="STRING" id="933944.AN215_07320"/>
<evidence type="ECO:0000256" key="8">
    <source>
        <dbReference type="HAMAP-Rule" id="MF_00265"/>
    </source>
</evidence>
<dbReference type="PATRIC" id="fig|933944.5.peg.890"/>
<evidence type="ECO:0000256" key="4">
    <source>
        <dbReference type="ARBA" id="ARBA00022723"/>
    </source>
</evidence>
<comment type="similarity">
    <text evidence="7 8">Belongs to the PINc/VapC protein family.</text>
</comment>
<dbReference type="InterPro" id="IPR022907">
    <property type="entry name" value="VapC_family"/>
</dbReference>
<feature type="domain" description="PIN" evidence="9">
    <location>
        <begin position="2"/>
        <end position="128"/>
    </location>
</feature>
<dbReference type="HAMAP" id="MF_00265">
    <property type="entry name" value="VapC_Nob1"/>
    <property type="match status" value="1"/>
</dbReference>
<reference evidence="10 11" key="1">
    <citation type="journal article" date="2016" name="Front. Microbiol.">
        <title>Comparative Genomics Analysis of Streptomyces Species Reveals Their Adaptation to the Marine Environment and Their Diversity at the Genomic Level.</title>
        <authorList>
            <person name="Tian X."/>
            <person name="Zhang Z."/>
            <person name="Yang T."/>
            <person name="Chen M."/>
            <person name="Li J."/>
            <person name="Chen F."/>
            <person name="Yang J."/>
            <person name="Li W."/>
            <person name="Zhang B."/>
            <person name="Zhang Z."/>
            <person name="Wu J."/>
            <person name="Zhang C."/>
            <person name="Long L."/>
            <person name="Xiao J."/>
        </authorList>
    </citation>
    <scope>NUCLEOTIDE SEQUENCE [LARGE SCALE GENOMIC DNA]</scope>
    <source>
        <strain evidence="10 11">SCSIO 10390</strain>
    </source>
</reference>
<dbReference type="InterPro" id="IPR029060">
    <property type="entry name" value="PIN-like_dom_sf"/>
</dbReference>
<keyword evidence="4 8" id="KW-0479">Metal-binding</keyword>
<dbReference type="InterPro" id="IPR050556">
    <property type="entry name" value="Type_II_TA_system_RNase"/>
</dbReference>